<sequence length="161" mass="18128">MITTRSRPNQKRSIKMKVSLSCSFLILLTTLLINDAISPRIPWKSSTSRSNNIVTDMVEVPLAQNQPAWGTTLANGHGACPVEIRGSHFTATFFYRADHPDWHVRIPSGNAVTMKIRYQVVDEGNNRRTVEVDYRNQSGNNPVHLAIPKSKNLHIDFISCE</sequence>
<evidence type="ECO:0000313" key="2">
    <source>
        <dbReference type="Proteomes" id="UP000239156"/>
    </source>
</evidence>
<gene>
    <name evidence="1" type="ORF">PSTT_00961</name>
</gene>
<dbReference type="VEuPathDB" id="FungiDB:PSHT_05028"/>
<evidence type="ECO:0000313" key="1">
    <source>
        <dbReference type="EMBL" id="POW16900.1"/>
    </source>
</evidence>
<reference evidence="1" key="1">
    <citation type="submission" date="2017-12" db="EMBL/GenBank/DDBJ databases">
        <title>Gene loss provides genomic basis for host adaptation in cereal stripe rust fungi.</title>
        <authorList>
            <person name="Xia C."/>
        </authorList>
    </citation>
    <scope>NUCLEOTIDE SEQUENCE [LARGE SCALE GENOMIC DNA]</scope>
    <source>
        <strain evidence="1">93-210</strain>
    </source>
</reference>
<dbReference type="EMBL" id="PKSL01000005">
    <property type="protein sequence ID" value="POW16900.1"/>
    <property type="molecule type" value="Genomic_DNA"/>
</dbReference>
<comment type="caution">
    <text evidence="1">The sequence shown here is derived from an EMBL/GenBank/DDBJ whole genome shotgun (WGS) entry which is preliminary data.</text>
</comment>
<name>A0A2S4W561_9BASI</name>
<organism evidence="1 2">
    <name type="scientific">Puccinia striiformis</name>
    <dbReference type="NCBI Taxonomy" id="27350"/>
    <lineage>
        <taxon>Eukaryota</taxon>
        <taxon>Fungi</taxon>
        <taxon>Dikarya</taxon>
        <taxon>Basidiomycota</taxon>
        <taxon>Pucciniomycotina</taxon>
        <taxon>Pucciniomycetes</taxon>
        <taxon>Pucciniales</taxon>
        <taxon>Pucciniaceae</taxon>
        <taxon>Puccinia</taxon>
    </lineage>
</organism>
<proteinExistence type="predicted"/>
<protein>
    <submittedName>
        <fullName evidence="1">Uncharacterized protein</fullName>
    </submittedName>
</protein>
<keyword evidence="2" id="KW-1185">Reference proteome</keyword>
<accession>A0A2S4W561</accession>
<dbReference type="AlphaFoldDB" id="A0A2S4W561"/>
<dbReference type="Proteomes" id="UP000239156">
    <property type="component" value="Unassembled WGS sequence"/>
</dbReference>
<dbReference type="VEuPathDB" id="FungiDB:PSTT_00961"/>